<dbReference type="GO" id="GO:0003723">
    <property type="term" value="F:RNA binding"/>
    <property type="evidence" value="ECO:0007669"/>
    <property type="project" value="TreeGrafter"/>
</dbReference>
<dbReference type="PANTHER" id="PTHR18934:SF213">
    <property type="entry name" value="3'-5' RNA HELICASE YTHDC2"/>
    <property type="match status" value="1"/>
</dbReference>
<comment type="caution">
    <text evidence="7">The sequence shown here is derived from an EMBL/GenBank/DDBJ whole genome shotgun (WGS) entry which is preliminary data.</text>
</comment>
<dbReference type="EMBL" id="CATQJA010002653">
    <property type="protein sequence ID" value="CAJ0578438.1"/>
    <property type="molecule type" value="Genomic_DNA"/>
</dbReference>
<evidence type="ECO:0000313" key="8">
    <source>
        <dbReference type="Proteomes" id="UP001177023"/>
    </source>
</evidence>
<evidence type="ECO:0000313" key="7">
    <source>
        <dbReference type="EMBL" id="CAJ0578438.1"/>
    </source>
</evidence>
<feature type="region of interest" description="Disordered" evidence="3">
    <location>
        <begin position="504"/>
        <end position="527"/>
    </location>
</feature>
<dbReference type="InterPro" id="IPR014001">
    <property type="entry name" value="Helicase_ATP-bd"/>
</dbReference>
<keyword evidence="2" id="KW-0067">ATP-binding</keyword>
<reference evidence="7" key="1">
    <citation type="submission" date="2023-06" db="EMBL/GenBank/DDBJ databases">
        <authorList>
            <person name="Delattre M."/>
        </authorList>
    </citation>
    <scope>NUCLEOTIDE SEQUENCE</scope>
    <source>
        <strain evidence="7">AF72</strain>
    </source>
</reference>
<dbReference type="Pfam" id="PF01424">
    <property type="entry name" value="R3H"/>
    <property type="match status" value="1"/>
</dbReference>
<evidence type="ECO:0000256" key="1">
    <source>
        <dbReference type="ARBA" id="ARBA00022741"/>
    </source>
</evidence>
<feature type="region of interest" description="Disordered" evidence="3">
    <location>
        <begin position="78"/>
        <end position="109"/>
    </location>
</feature>
<proteinExistence type="predicted"/>
<feature type="region of interest" description="Disordered" evidence="3">
    <location>
        <begin position="1"/>
        <end position="36"/>
    </location>
</feature>
<evidence type="ECO:0000259" key="6">
    <source>
        <dbReference type="PROSITE" id="PS51194"/>
    </source>
</evidence>
<dbReference type="Gene3D" id="3.40.50.300">
    <property type="entry name" value="P-loop containing nucleotide triphosphate hydrolases"/>
    <property type="match status" value="2"/>
</dbReference>
<dbReference type="InterPro" id="IPR001650">
    <property type="entry name" value="Helicase_C-like"/>
</dbReference>
<feature type="compositionally biased region" description="Basic and acidic residues" evidence="3">
    <location>
        <begin position="1134"/>
        <end position="1143"/>
    </location>
</feature>
<keyword evidence="8" id="KW-1185">Reference proteome</keyword>
<evidence type="ECO:0000256" key="2">
    <source>
        <dbReference type="ARBA" id="ARBA00022840"/>
    </source>
</evidence>
<keyword evidence="1" id="KW-0547">Nucleotide-binding</keyword>
<dbReference type="SMART" id="SM00487">
    <property type="entry name" value="DEXDc"/>
    <property type="match status" value="1"/>
</dbReference>
<dbReference type="Pfam" id="PF21010">
    <property type="entry name" value="HA2_C"/>
    <property type="match status" value="1"/>
</dbReference>
<dbReference type="PROSITE" id="PS51194">
    <property type="entry name" value="HELICASE_CTER"/>
    <property type="match status" value="1"/>
</dbReference>
<dbReference type="Pfam" id="PF00271">
    <property type="entry name" value="Helicase_C"/>
    <property type="match status" value="1"/>
</dbReference>
<evidence type="ECO:0008006" key="9">
    <source>
        <dbReference type="Google" id="ProtNLM"/>
    </source>
</evidence>
<feature type="non-terminal residue" evidence="7">
    <location>
        <position position="1"/>
    </location>
</feature>
<dbReference type="PROSITE" id="PS51061">
    <property type="entry name" value="R3H"/>
    <property type="match status" value="1"/>
</dbReference>
<dbReference type="InterPro" id="IPR011545">
    <property type="entry name" value="DEAD/DEAH_box_helicase_dom"/>
</dbReference>
<feature type="domain" description="R3H" evidence="4">
    <location>
        <begin position="37"/>
        <end position="99"/>
    </location>
</feature>
<dbReference type="InterPro" id="IPR007502">
    <property type="entry name" value="Helicase-assoc_dom"/>
</dbReference>
<feature type="compositionally biased region" description="Basic residues" evidence="3">
    <location>
        <begin position="1"/>
        <end position="10"/>
    </location>
</feature>
<accession>A0AA36D255</accession>
<feature type="region of interest" description="Disordered" evidence="3">
    <location>
        <begin position="147"/>
        <end position="179"/>
    </location>
</feature>
<evidence type="ECO:0000256" key="3">
    <source>
        <dbReference type="SAM" id="MobiDB-lite"/>
    </source>
</evidence>
<dbReference type="Gene3D" id="3.30.1370.50">
    <property type="entry name" value="R3H-like domain"/>
    <property type="match status" value="1"/>
</dbReference>
<name>A0AA36D255_9BILA</name>
<feature type="domain" description="Helicase ATP-binding" evidence="5">
    <location>
        <begin position="194"/>
        <end position="359"/>
    </location>
</feature>
<gene>
    <name evidence="7" type="ORF">MSPICULIGERA_LOCUS16696</name>
</gene>
<feature type="compositionally biased region" description="Basic and acidic residues" evidence="3">
    <location>
        <begin position="12"/>
        <end position="22"/>
    </location>
</feature>
<feature type="domain" description="Helicase C-terminal" evidence="6">
    <location>
        <begin position="670"/>
        <end position="840"/>
    </location>
</feature>
<dbReference type="PROSITE" id="PS51192">
    <property type="entry name" value="HELICASE_ATP_BIND_1"/>
    <property type="match status" value="1"/>
</dbReference>
<feature type="compositionally biased region" description="Polar residues" evidence="3">
    <location>
        <begin position="512"/>
        <end position="525"/>
    </location>
</feature>
<sequence>MSRPKNRWPPHGRGDGADEKNGFKHPQYGPGVSFPKKEFDDRILRRLDAFARGDDQEFAFEPMTSCERKRLHELANRKGLVSESRGHGASRYTTVSKKRHSTNMKTQSTATELQEIQLDDEQIAAIDSLAKTMPIQVKEIEAHLDTSKSLRGGYRPRRAAQQHHPLVPKKPTPPPHISAFRQGLPVHRFQDDILKAIAHNEVTLITGGTGCGKTTQVPQFILEQCEREGKPVRIICTQPRRLPAIAVSQRVAHERGEKLPDTVGYHIRLEQKVTDKTMLMYCTAGVLLRMLTKDDESCGATHIILDEVHEREKNTDYLLIALREALKKKSKIKVILMSATMEGNIDLFKEYFKCFRVAHIDVPSKLFDVKTLFLGDVIAMTGYCPPPSTFGSAASNVWNDPGSMLRTTNSCSNFPIGQYDPYQGTSHYAHNGNFSDMLTHNQTAPDLRHYNTPSPQVNLISSQIAALELPHVRNGQSFSGQYQHHSMLHEADTMGQPEIEELAMSDDESEAKNTITPQDSFSGQPLQAPLKHNYASANWSQPNAGNQSWTHTQSCATMTSPPALDQRLYHWQDTNIYPQAPRFYLDQGNSGYQGTFEDQMRHETEQMRLRRDRLMTALSRPYPVFCEEVVKDLEKHKKAGDLTEEEMVNLYLQCGGNQYSENVDHDICVRLVMFLMNSPIDGAILIFLPGFDDISTMRAKLEDMAGNLRQKLHIYCLHSQMHSFDQQRVFSRIHDGGRKVILSTNISEASLTIDDVVFVIDCGKVKEKTYEHDSRISQLKVQWIARSNAEQRSGRAGRCRNGFCFRLYSLAEYDAFLPSQAAELQRVAIYEVVLHAKMFAGDQVSVREFIRQAPEPPRAESVESSISFLEQLGALYDQAANNDEIDPRPERLSFYQMQQNFQKPGFYNTLGFLSMKSREPMLTPLGRTIALLPLEPQLARLLLFGVALKCLDPIISLVSILSHRDPFIIPHMDDREGFSRMKEGFGRRDLSDHLMFIRTYIEYTEQKKKGHSPLSIWAQKNYIQMNAMKMIEGIKRQLSEELRRTGIIQTNCDETEMNLHRVSSLPVWKVNEQERAQILPPDLEQNPKTTVVKVFAQQRRAQQEEVKAKRVVQPEAPREAHPPPTRQQSSSSKTDSRDRDPPRSYRGTFIAF</sequence>
<dbReference type="AlphaFoldDB" id="A0AA36D255"/>
<dbReference type="InterPro" id="IPR036867">
    <property type="entry name" value="R3H_dom_sf"/>
</dbReference>
<dbReference type="GO" id="GO:0004386">
    <property type="term" value="F:helicase activity"/>
    <property type="evidence" value="ECO:0007669"/>
    <property type="project" value="TreeGrafter"/>
</dbReference>
<dbReference type="GO" id="GO:0005524">
    <property type="term" value="F:ATP binding"/>
    <property type="evidence" value="ECO:0007669"/>
    <property type="project" value="UniProtKB-KW"/>
</dbReference>
<dbReference type="CDD" id="cd17917">
    <property type="entry name" value="DEXHc_RHA-like"/>
    <property type="match status" value="1"/>
</dbReference>
<feature type="region of interest" description="Disordered" evidence="3">
    <location>
        <begin position="1103"/>
        <end position="1152"/>
    </location>
</feature>
<dbReference type="SMART" id="SM00393">
    <property type="entry name" value="R3H"/>
    <property type="match status" value="1"/>
</dbReference>
<protein>
    <recommendedName>
        <fullName evidence="9">RNA helicase</fullName>
    </recommendedName>
</protein>
<dbReference type="Pfam" id="PF00270">
    <property type="entry name" value="DEAD"/>
    <property type="match status" value="1"/>
</dbReference>
<evidence type="ECO:0000259" key="5">
    <source>
        <dbReference type="PROSITE" id="PS51192"/>
    </source>
</evidence>
<dbReference type="SMART" id="SM00490">
    <property type="entry name" value="HELICc"/>
    <property type="match status" value="1"/>
</dbReference>
<dbReference type="PANTHER" id="PTHR18934">
    <property type="entry name" value="ATP-DEPENDENT RNA HELICASE"/>
    <property type="match status" value="1"/>
</dbReference>
<dbReference type="Gene3D" id="1.20.120.1080">
    <property type="match status" value="1"/>
</dbReference>
<dbReference type="CDD" id="cd02325">
    <property type="entry name" value="R3H"/>
    <property type="match status" value="1"/>
</dbReference>
<evidence type="ECO:0000259" key="4">
    <source>
        <dbReference type="PROSITE" id="PS51061"/>
    </source>
</evidence>
<dbReference type="InterPro" id="IPR001374">
    <property type="entry name" value="R3H_dom"/>
</dbReference>
<dbReference type="SMART" id="SM00847">
    <property type="entry name" value="HA2"/>
    <property type="match status" value="1"/>
</dbReference>
<dbReference type="CDD" id="cd18791">
    <property type="entry name" value="SF2_C_RHA"/>
    <property type="match status" value="1"/>
</dbReference>
<dbReference type="SUPFAM" id="SSF52540">
    <property type="entry name" value="P-loop containing nucleoside triphosphate hydrolases"/>
    <property type="match status" value="1"/>
</dbReference>
<organism evidence="7 8">
    <name type="scientific">Mesorhabditis spiculigera</name>
    <dbReference type="NCBI Taxonomy" id="96644"/>
    <lineage>
        <taxon>Eukaryota</taxon>
        <taxon>Metazoa</taxon>
        <taxon>Ecdysozoa</taxon>
        <taxon>Nematoda</taxon>
        <taxon>Chromadorea</taxon>
        <taxon>Rhabditida</taxon>
        <taxon>Rhabditina</taxon>
        <taxon>Rhabditomorpha</taxon>
        <taxon>Rhabditoidea</taxon>
        <taxon>Rhabditidae</taxon>
        <taxon>Mesorhabditinae</taxon>
        <taxon>Mesorhabditis</taxon>
    </lineage>
</organism>
<dbReference type="SUPFAM" id="SSF82708">
    <property type="entry name" value="R3H domain"/>
    <property type="match status" value="1"/>
</dbReference>
<dbReference type="Proteomes" id="UP001177023">
    <property type="component" value="Unassembled WGS sequence"/>
</dbReference>
<dbReference type="InterPro" id="IPR027417">
    <property type="entry name" value="P-loop_NTPase"/>
</dbReference>